<name>A0A7G1QBI8_9GAMM</name>
<dbReference type="EMBL" id="LR778175">
    <property type="protein sequence ID" value="CAB1276753.1"/>
    <property type="molecule type" value="Genomic_DNA"/>
</dbReference>
<accession>A0A7G1QBI8</accession>
<sequence>MERESHCHHNKLDQIDVFLRDELHNGKYVDFDHFVMEKENDRKVRGFS</sequence>
<evidence type="ECO:0000313" key="1">
    <source>
        <dbReference type="EMBL" id="CAB1276753.1"/>
    </source>
</evidence>
<dbReference type="AlphaFoldDB" id="A0A7G1QBI8"/>
<reference evidence="1 2" key="1">
    <citation type="submission" date="2020-03" db="EMBL/GenBank/DDBJ databases">
        <authorList>
            <person name="Picone N."/>
        </authorList>
    </citation>
    <scope>NUCLEOTIDE SEQUENCE [LARGE SCALE GENOMIC DNA]</scope>
    <source>
        <strain evidence="1">NSCAC1</strain>
    </source>
</reference>
<gene>
    <name evidence="1" type="ORF">NSCAC_1329</name>
</gene>
<organism evidence="1 2">
    <name type="scientific">Candidatus Nitrosacidococcus tergens</name>
    <dbReference type="NCBI Taxonomy" id="553981"/>
    <lineage>
        <taxon>Bacteria</taxon>
        <taxon>Pseudomonadati</taxon>
        <taxon>Pseudomonadota</taxon>
        <taxon>Gammaproteobacteria</taxon>
        <taxon>Chromatiales</taxon>
        <taxon>Chromatiaceae</taxon>
        <taxon>Candidatus Nitrosacidococcus</taxon>
    </lineage>
</organism>
<protein>
    <submittedName>
        <fullName evidence="1">Uncharacterized protein</fullName>
    </submittedName>
</protein>
<evidence type="ECO:0000313" key="2">
    <source>
        <dbReference type="Proteomes" id="UP000516072"/>
    </source>
</evidence>
<keyword evidence="2" id="KW-1185">Reference proteome</keyword>
<proteinExistence type="predicted"/>
<dbReference type="Proteomes" id="UP000516072">
    <property type="component" value="Chromosome"/>
</dbReference>
<dbReference type="KEGG" id="ntg:NSCAC_1329"/>